<keyword evidence="1" id="KW-0472">Membrane</keyword>
<gene>
    <name evidence="2" type="ORF">SAMN06295960_1495</name>
</gene>
<keyword evidence="1" id="KW-0812">Transmembrane</keyword>
<dbReference type="OrthoDB" id="2652483at2"/>
<reference evidence="2 3" key="1">
    <citation type="submission" date="2017-04" db="EMBL/GenBank/DDBJ databases">
        <authorList>
            <person name="Afonso C.L."/>
            <person name="Miller P.J."/>
            <person name="Scott M.A."/>
            <person name="Spackman E."/>
            <person name="Goraichik I."/>
            <person name="Dimitrov K.M."/>
            <person name="Suarez D.L."/>
            <person name="Swayne D.E."/>
        </authorList>
    </citation>
    <scope>NUCLEOTIDE SEQUENCE [LARGE SCALE GENOMIC DNA]</scope>
    <source>
        <strain evidence="2 3">11</strain>
    </source>
</reference>
<dbReference type="STRING" id="1852522.SAMN06295960_1495"/>
<evidence type="ECO:0000256" key="1">
    <source>
        <dbReference type="SAM" id="Phobius"/>
    </source>
</evidence>
<feature type="transmembrane region" description="Helical" evidence="1">
    <location>
        <begin position="6"/>
        <end position="27"/>
    </location>
</feature>
<protein>
    <submittedName>
        <fullName evidence="2">Uncharacterized protein</fullName>
    </submittedName>
</protein>
<keyword evidence="3" id="KW-1185">Reference proteome</keyword>
<keyword evidence="1" id="KW-1133">Transmembrane helix</keyword>
<dbReference type="RefSeq" id="WP_139829144.1">
    <property type="nucleotide sequence ID" value="NZ_FXAZ01000001.1"/>
</dbReference>
<organism evidence="2 3">
    <name type="scientific">Paenibacillus aquistagni</name>
    <dbReference type="NCBI Taxonomy" id="1852522"/>
    <lineage>
        <taxon>Bacteria</taxon>
        <taxon>Bacillati</taxon>
        <taxon>Bacillota</taxon>
        <taxon>Bacilli</taxon>
        <taxon>Bacillales</taxon>
        <taxon>Paenibacillaceae</taxon>
        <taxon>Paenibacillus</taxon>
    </lineage>
</organism>
<dbReference type="EMBL" id="FXAZ01000001">
    <property type="protein sequence ID" value="SMG26258.1"/>
    <property type="molecule type" value="Genomic_DNA"/>
</dbReference>
<proteinExistence type="predicted"/>
<evidence type="ECO:0000313" key="3">
    <source>
        <dbReference type="Proteomes" id="UP000193834"/>
    </source>
</evidence>
<dbReference type="Proteomes" id="UP000193834">
    <property type="component" value="Unassembled WGS sequence"/>
</dbReference>
<dbReference type="AlphaFoldDB" id="A0A1X7JF14"/>
<name>A0A1X7JF14_9BACL</name>
<accession>A0A1X7JF14</accession>
<evidence type="ECO:0000313" key="2">
    <source>
        <dbReference type="EMBL" id="SMG26258.1"/>
    </source>
</evidence>
<sequence>MKRIRVVPLLLTMVISAGVLFGGYTFFRAQWMEKPLATALSNIEHVEHAEVAWSPSELKVQLTLESPSKLAAIMEQVYKLAGKEAKSRDIQVNIMNQATNEHLEQFWSTALFSVAEAMSHQRYGDIPARLQDLMKQDPTVKVDTAMDERNIYISLTDKAGFKSIVLPLHGSRIGVWPNEEPQSEMA</sequence>